<gene>
    <name evidence="1" type="ORF">WCV65_01850</name>
</gene>
<evidence type="ECO:0000313" key="2">
    <source>
        <dbReference type="Proteomes" id="UP001377337"/>
    </source>
</evidence>
<accession>A0ABZ2NJ91</accession>
<evidence type="ECO:0000313" key="1">
    <source>
        <dbReference type="EMBL" id="WXB97276.1"/>
    </source>
</evidence>
<proteinExistence type="predicted"/>
<dbReference type="RefSeq" id="WP_338779556.1">
    <property type="nucleotide sequence ID" value="NZ_CP147407.1"/>
</dbReference>
<name>A0ABZ2NJ91_9BACI</name>
<sequence length="68" mass="7828">MKKQYEVTFHLINGEIGHLIEESSLVRAKNKIKNQFEDIGESPVLSLTDDLVLVKANVQYFMVKEYEG</sequence>
<dbReference type="EMBL" id="CP147407">
    <property type="protein sequence ID" value="WXB97276.1"/>
    <property type="molecule type" value="Genomic_DNA"/>
</dbReference>
<organism evidence="1 2">
    <name type="scientific">Metabacillus sediminis</name>
    <dbReference type="NCBI Taxonomy" id="3117746"/>
    <lineage>
        <taxon>Bacteria</taxon>
        <taxon>Bacillati</taxon>
        <taxon>Bacillota</taxon>
        <taxon>Bacilli</taxon>
        <taxon>Bacillales</taxon>
        <taxon>Bacillaceae</taxon>
        <taxon>Metabacillus</taxon>
    </lineage>
</organism>
<evidence type="ECO:0008006" key="3">
    <source>
        <dbReference type="Google" id="ProtNLM"/>
    </source>
</evidence>
<keyword evidence="2" id="KW-1185">Reference proteome</keyword>
<dbReference type="Proteomes" id="UP001377337">
    <property type="component" value="Chromosome"/>
</dbReference>
<reference evidence="1 2" key="1">
    <citation type="submission" date="2024-02" db="EMBL/GenBank/DDBJ databases">
        <title>Seven novel Bacillus-like species.</title>
        <authorList>
            <person name="Liu G."/>
        </authorList>
    </citation>
    <scope>NUCLEOTIDE SEQUENCE [LARGE SCALE GENOMIC DNA]</scope>
    <source>
        <strain evidence="1 2">FJAT-52054</strain>
    </source>
</reference>
<protein>
    <recommendedName>
        <fullName evidence="3">DUF3906 family protein</fullName>
    </recommendedName>
</protein>